<evidence type="ECO:0000313" key="2">
    <source>
        <dbReference type="EMBL" id="RVW75608.1"/>
    </source>
</evidence>
<protein>
    <recommendedName>
        <fullName evidence="4">Aspartic peptidase DDI1-type domain-containing protein</fullName>
    </recommendedName>
</protein>
<dbReference type="SUPFAM" id="SSF50630">
    <property type="entry name" value="Acid proteases"/>
    <property type="match status" value="1"/>
</dbReference>
<gene>
    <name evidence="2" type="ORF">CK203_059077</name>
</gene>
<evidence type="ECO:0000313" key="3">
    <source>
        <dbReference type="Proteomes" id="UP000288805"/>
    </source>
</evidence>
<dbReference type="EMBL" id="QGNW01000344">
    <property type="protein sequence ID" value="RVW75608.1"/>
    <property type="molecule type" value="Genomic_DNA"/>
</dbReference>
<dbReference type="Pfam" id="PF13650">
    <property type="entry name" value="Asp_protease_2"/>
    <property type="match status" value="1"/>
</dbReference>
<dbReference type="Proteomes" id="UP000288805">
    <property type="component" value="Unassembled WGS sequence"/>
</dbReference>
<reference evidence="2 3" key="1">
    <citation type="journal article" date="2018" name="PLoS Genet.">
        <title>Population sequencing reveals clonal diversity and ancestral inbreeding in the grapevine cultivar Chardonnay.</title>
        <authorList>
            <person name="Roach M.J."/>
            <person name="Johnson D.L."/>
            <person name="Bohlmann J."/>
            <person name="van Vuuren H.J."/>
            <person name="Jones S.J."/>
            <person name="Pretorius I.S."/>
            <person name="Schmidt S.A."/>
            <person name="Borneman A.R."/>
        </authorList>
    </citation>
    <scope>NUCLEOTIDE SEQUENCE [LARGE SCALE GENOMIC DNA]</scope>
    <source>
        <strain evidence="3">cv. Chardonnay</strain>
        <tissue evidence="2">Leaf</tissue>
    </source>
</reference>
<dbReference type="PANTHER" id="PTHR33067:SF32">
    <property type="entry name" value="ASPARTIC PEPTIDASE DDI1-TYPE DOMAIN-CONTAINING PROTEIN"/>
    <property type="match status" value="1"/>
</dbReference>
<evidence type="ECO:0008006" key="4">
    <source>
        <dbReference type="Google" id="ProtNLM"/>
    </source>
</evidence>
<evidence type="ECO:0000256" key="1">
    <source>
        <dbReference type="SAM" id="MobiDB-lite"/>
    </source>
</evidence>
<dbReference type="Gene3D" id="2.40.70.10">
    <property type="entry name" value="Acid Proteases"/>
    <property type="match status" value="1"/>
</dbReference>
<dbReference type="PANTHER" id="PTHR33067">
    <property type="entry name" value="RNA-DIRECTED DNA POLYMERASE-RELATED"/>
    <property type="match status" value="1"/>
</dbReference>
<dbReference type="CDD" id="cd00303">
    <property type="entry name" value="retropepsin_like"/>
    <property type="match status" value="1"/>
</dbReference>
<sequence>MQPGQAPPQASNLEQAIVNLCKNPKGIHEVEAQEEESSQVREIKVVITLRSDKECKSPVKYKYPGCPTISVMIEETCVEKALLDLGASVNLLPYSVYKQLGLGELKSTSITLSLADRSVKIPRGMIEDVLVQVDKFYYPVDFVVLDMDPVAKGTNCIPIILGRPFLATSKKQFHPEEEEEPEKVCMIDNLVEEHCDQKMLEDLNKSLGDLDEGLLEPLDLLATCETKARRLPKWQSKDKSSQRRNHEEEDHLKEKSFSRPKLLKISLEETQEAVKDEPPNLILKPLSTKLKYAYLEENKQSPVVISSSLTTTQEECLLEILKRCKKTIGWKISDLKGISPLVCTHHIYMEEEAKSVRQP</sequence>
<dbReference type="InterPro" id="IPR021109">
    <property type="entry name" value="Peptidase_aspartic_dom_sf"/>
</dbReference>
<dbReference type="AlphaFoldDB" id="A0A438GTW2"/>
<comment type="caution">
    <text evidence="2">The sequence shown here is derived from an EMBL/GenBank/DDBJ whole genome shotgun (WGS) entry which is preliminary data.</text>
</comment>
<feature type="compositionally biased region" description="Basic and acidic residues" evidence="1">
    <location>
        <begin position="235"/>
        <end position="255"/>
    </location>
</feature>
<feature type="region of interest" description="Disordered" evidence="1">
    <location>
        <begin position="232"/>
        <end position="255"/>
    </location>
</feature>
<accession>A0A438GTW2</accession>
<proteinExistence type="predicted"/>
<name>A0A438GTW2_VITVI</name>
<organism evidence="2 3">
    <name type="scientific">Vitis vinifera</name>
    <name type="common">Grape</name>
    <dbReference type="NCBI Taxonomy" id="29760"/>
    <lineage>
        <taxon>Eukaryota</taxon>
        <taxon>Viridiplantae</taxon>
        <taxon>Streptophyta</taxon>
        <taxon>Embryophyta</taxon>
        <taxon>Tracheophyta</taxon>
        <taxon>Spermatophyta</taxon>
        <taxon>Magnoliopsida</taxon>
        <taxon>eudicotyledons</taxon>
        <taxon>Gunneridae</taxon>
        <taxon>Pentapetalae</taxon>
        <taxon>rosids</taxon>
        <taxon>Vitales</taxon>
        <taxon>Vitaceae</taxon>
        <taxon>Viteae</taxon>
        <taxon>Vitis</taxon>
    </lineage>
</organism>